<keyword evidence="3" id="KW-1185">Reference proteome</keyword>
<sequence>MEVEDLPQYGDDDYLGDKGVRMVDEIVSDDLKWIFRDQRKADLGIDAQIELVSPEKRGTGRLIAAQIKCGLSFLKERTDFGFVFRGKSKHLKYWIEHSLPVMVILCDPADSKCYWQEVSAANTELLAKGWKLIVPFSHVLGADSKNALTSLAGRPQHGDIVEALLYGFLHEKYTRKIEICTIFELPRDYHVYAFLAKISGEMVMIDVHHDQYGQLQIEDLKEIVRWKEYNTQQCGATKLHIYVSSESRGALRFSEDIRLYIASQPGVEVFPLLYSRSPMLWLNELDSNGREIQFWPD</sequence>
<organism evidence="2 3">
    <name type="scientific">Pseudomonas salmasensis</name>
    <dbReference type="NCBI Taxonomy" id="2745514"/>
    <lineage>
        <taxon>Bacteria</taxon>
        <taxon>Pseudomonadati</taxon>
        <taxon>Pseudomonadota</taxon>
        <taxon>Gammaproteobacteria</taxon>
        <taxon>Pseudomonadales</taxon>
        <taxon>Pseudomonadaceae</taxon>
        <taxon>Pseudomonas</taxon>
    </lineage>
</organism>
<gene>
    <name evidence="2" type="ORF">SO486_00760</name>
</gene>
<accession>A0ABU5FC42</accession>
<dbReference type="Proteomes" id="UP001277967">
    <property type="component" value="Unassembled WGS sequence"/>
</dbReference>
<evidence type="ECO:0000313" key="2">
    <source>
        <dbReference type="EMBL" id="MDY4298526.1"/>
    </source>
</evidence>
<dbReference type="EMBL" id="JAXGGE010000001">
    <property type="protein sequence ID" value="MDY4298526.1"/>
    <property type="molecule type" value="Genomic_DNA"/>
</dbReference>
<protein>
    <submittedName>
        <fullName evidence="2">DUF4365 domain-containing protein</fullName>
    </submittedName>
</protein>
<name>A0ABU5FC42_9PSED</name>
<comment type="caution">
    <text evidence="2">The sequence shown here is derived from an EMBL/GenBank/DDBJ whole genome shotgun (WGS) entry which is preliminary data.</text>
</comment>
<dbReference type="RefSeq" id="WP_320745822.1">
    <property type="nucleotide sequence ID" value="NZ_JAXGGE010000001.1"/>
</dbReference>
<evidence type="ECO:0000313" key="3">
    <source>
        <dbReference type="Proteomes" id="UP001277967"/>
    </source>
</evidence>
<proteinExistence type="predicted"/>
<dbReference type="InterPro" id="IPR025375">
    <property type="entry name" value="DUF4365"/>
</dbReference>
<evidence type="ECO:0000259" key="1">
    <source>
        <dbReference type="Pfam" id="PF14280"/>
    </source>
</evidence>
<dbReference type="Pfam" id="PF14280">
    <property type="entry name" value="DUF4365"/>
    <property type="match status" value="1"/>
</dbReference>
<feature type="domain" description="DUF4365" evidence="1">
    <location>
        <begin position="18"/>
        <end position="151"/>
    </location>
</feature>
<reference evidence="2 3" key="1">
    <citation type="submission" date="2023-11" db="EMBL/GenBank/DDBJ databases">
        <title>Genome sequence of Pseudomonas salmasensis Strain SLU99.</title>
        <authorList>
            <person name="Ghadamgahi F."/>
            <person name="Kalyandurg P.B."/>
            <person name="Catara V."/>
            <person name="Vetukuri R."/>
            <person name="Ghosh S."/>
        </authorList>
    </citation>
    <scope>NUCLEOTIDE SEQUENCE [LARGE SCALE GENOMIC DNA]</scope>
    <source>
        <strain evidence="2 3">SLU99</strain>
    </source>
</reference>